<dbReference type="PANTHER" id="PTHR47628:SF1">
    <property type="entry name" value="ALIPHATIC AMIDASE EXPRESSION-REGULATING PROTEIN"/>
    <property type="match status" value="1"/>
</dbReference>
<evidence type="ECO:0000256" key="1">
    <source>
        <dbReference type="SAM" id="MobiDB-lite"/>
    </source>
</evidence>
<dbReference type="AlphaFoldDB" id="A0A4P7SKZ5"/>
<gene>
    <name evidence="2" type="primary">urtA</name>
    <name evidence="2" type="ORF">E5225_14415</name>
</gene>
<dbReference type="EMBL" id="CP039291">
    <property type="protein sequence ID" value="QCB94571.1"/>
    <property type="molecule type" value="Genomic_DNA"/>
</dbReference>
<protein>
    <submittedName>
        <fullName evidence="2">Urea ABC transporter substrate-binding protein</fullName>
    </submittedName>
</protein>
<name>A0A4P7SKZ5_9CELL</name>
<dbReference type="KEGG" id="celz:E5225_14415"/>
<sequence length="463" mass="48891">MGTGLYTPRDTARCVAAPGSPEHLPTPRTSRRKAPALTRHPLPVRASRGRALALSAGVLATALALSACGARAGASGEAGSTSSGGESCVDTSGDTVKIGFLNSLSGTMAISEQTVRDSLDLAAEEINAAGGVLGKELEIVGEDGASEPTVFAEKAEKLISSDCVAAVFGGWTSSSRKAMLPVFESRDALLFYPVQYEGLEASPNIFYTGATTNQQIIPGMDYLKEQGKTKVFLVGSDYVFPRTANKIINAYAEANGIEIVGEEYAPLGHTDFSTIVNKLKASGADAVFNTLNGDSNVAFFKEYKNVGLTPETAPVVSVSIAEEEVGGIGVENVAGQLTAWNYYQTVESPANEEFVAAFKEKYGDDRPTSDPMEAAYTSLYLWKGMVEKAESFDVAAIQEAADGVSFDAPEGTVTVDGDNHHIAKTAYIGEIAEDGLIYPVWQSDGPIEPDPFLEGYDWAEGLS</sequence>
<dbReference type="Pfam" id="PF13433">
    <property type="entry name" value="Peripla_BP_5"/>
    <property type="match status" value="1"/>
</dbReference>
<organism evidence="2 3">
    <name type="scientific">Cellulomonas shaoxiangyii</name>
    <dbReference type="NCBI Taxonomy" id="2566013"/>
    <lineage>
        <taxon>Bacteria</taxon>
        <taxon>Bacillati</taxon>
        <taxon>Actinomycetota</taxon>
        <taxon>Actinomycetes</taxon>
        <taxon>Micrococcales</taxon>
        <taxon>Cellulomonadaceae</taxon>
        <taxon>Cellulomonas</taxon>
    </lineage>
</organism>
<dbReference type="NCBIfam" id="TIGR03407">
    <property type="entry name" value="urea_ABC_UrtA"/>
    <property type="match status" value="1"/>
</dbReference>
<dbReference type="Gene3D" id="3.40.50.2300">
    <property type="match status" value="2"/>
</dbReference>
<dbReference type="OrthoDB" id="7337537at2"/>
<accession>A0A4P7SKZ5</accession>
<evidence type="ECO:0000313" key="3">
    <source>
        <dbReference type="Proteomes" id="UP000296469"/>
    </source>
</evidence>
<dbReference type="InterPro" id="IPR028082">
    <property type="entry name" value="Peripla_BP_I"/>
</dbReference>
<keyword evidence="3" id="KW-1185">Reference proteome</keyword>
<evidence type="ECO:0000313" key="2">
    <source>
        <dbReference type="EMBL" id="QCB94571.1"/>
    </source>
</evidence>
<feature type="region of interest" description="Disordered" evidence="1">
    <location>
        <begin position="1"/>
        <end position="36"/>
    </location>
</feature>
<dbReference type="CDD" id="cd06355">
    <property type="entry name" value="PBP1_FmdD-like"/>
    <property type="match status" value="1"/>
</dbReference>
<dbReference type="Proteomes" id="UP000296469">
    <property type="component" value="Chromosome"/>
</dbReference>
<dbReference type="InterPro" id="IPR017777">
    <property type="entry name" value="ABC_urea-bd_UrtA"/>
</dbReference>
<reference evidence="2 3" key="1">
    <citation type="submission" date="2019-04" db="EMBL/GenBank/DDBJ databases">
        <title>Isolation and identification of Cellulomonas shaoxiangyii sp. Nov. isolated from feces of the Tibetan antelopes (Pantholops hodgsonii) in the Qinghai-Tibet plateau of China.</title>
        <authorList>
            <person name="Tian Z."/>
        </authorList>
    </citation>
    <scope>NUCLEOTIDE SEQUENCE [LARGE SCALE GENOMIC DNA]</scope>
    <source>
        <strain evidence="2 3">Z28</strain>
    </source>
</reference>
<dbReference type="SUPFAM" id="SSF53822">
    <property type="entry name" value="Periplasmic binding protein-like I"/>
    <property type="match status" value="1"/>
</dbReference>
<dbReference type="PANTHER" id="PTHR47628">
    <property type="match status" value="1"/>
</dbReference>
<proteinExistence type="predicted"/>